<dbReference type="AlphaFoldDB" id="A0A2P2JBH7"/>
<dbReference type="EMBL" id="GGEC01010343">
    <property type="protein sequence ID" value="MBW90826.1"/>
    <property type="molecule type" value="Transcribed_RNA"/>
</dbReference>
<organism evidence="1">
    <name type="scientific">Rhizophora mucronata</name>
    <name type="common">Asiatic mangrove</name>
    <dbReference type="NCBI Taxonomy" id="61149"/>
    <lineage>
        <taxon>Eukaryota</taxon>
        <taxon>Viridiplantae</taxon>
        <taxon>Streptophyta</taxon>
        <taxon>Embryophyta</taxon>
        <taxon>Tracheophyta</taxon>
        <taxon>Spermatophyta</taxon>
        <taxon>Magnoliopsida</taxon>
        <taxon>eudicotyledons</taxon>
        <taxon>Gunneridae</taxon>
        <taxon>Pentapetalae</taxon>
        <taxon>rosids</taxon>
        <taxon>fabids</taxon>
        <taxon>Malpighiales</taxon>
        <taxon>Rhizophoraceae</taxon>
        <taxon>Rhizophora</taxon>
    </lineage>
</organism>
<sequence>MGRRWQKSRIIYDIYVTMGGGSFQHSSNKLQRPLISTGITKK</sequence>
<accession>A0A2P2JBH7</accession>
<proteinExistence type="predicted"/>
<protein>
    <submittedName>
        <fullName evidence="1">Uncharacterized protein</fullName>
    </submittedName>
</protein>
<reference evidence="1" key="1">
    <citation type="submission" date="2018-02" db="EMBL/GenBank/DDBJ databases">
        <title>Rhizophora mucronata_Transcriptome.</title>
        <authorList>
            <person name="Meera S.P."/>
            <person name="Sreeshan A."/>
            <person name="Augustine A."/>
        </authorList>
    </citation>
    <scope>NUCLEOTIDE SEQUENCE</scope>
    <source>
        <tissue evidence="1">Leaf</tissue>
    </source>
</reference>
<name>A0A2P2JBH7_RHIMU</name>
<evidence type="ECO:0000313" key="1">
    <source>
        <dbReference type="EMBL" id="MBW90826.1"/>
    </source>
</evidence>